<dbReference type="Proteomes" id="UP000016930">
    <property type="component" value="Unassembled WGS sequence"/>
</dbReference>
<dbReference type="HOGENOM" id="CLU_3106168_0_0_1"/>
<organism evidence="1 2">
    <name type="scientific">Ceriporiopsis subvermispora (strain B)</name>
    <name type="common">White-rot fungus</name>
    <name type="synonym">Gelatoporia subvermispora</name>
    <dbReference type="NCBI Taxonomy" id="914234"/>
    <lineage>
        <taxon>Eukaryota</taxon>
        <taxon>Fungi</taxon>
        <taxon>Dikarya</taxon>
        <taxon>Basidiomycota</taxon>
        <taxon>Agaricomycotina</taxon>
        <taxon>Agaricomycetes</taxon>
        <taxon>Polyporales</taxon>
        <taxon>Gelatoporiaceae</taxon>
        <taxon>Gelatoporia</taxon>
    </lineage>
</organism>
<proteinExistence type="predicted"/>
<dbReference type="AlphaFoldDB" id="M2QHR0"/>
<reference evidence="1 2" key="1">
    <citation type="journal article" date="2012" name="Proc. Natl. Acad. Sci. U.S.A.">
        <title>Comparative genomics of Ceriporiopsis subvermispora and Phanerochaete chrysosporium provide insight into selective ligninolysis.</title>
        <authorList>
            <person name="Fernandez-Fueyo E."/>
            <person name="Ruiz-Duenas F.J."/>
            <person name="Ferreira P."/>
            <person name="Floudas D."/>
            <person name="Hibbett D.S."/>
            <person name="Canessa P."/>
            <person name="Larrondo L.F."/>
            <person name="James T.Y."/>
            <person name="Seelenfreund D."/>
            <person name="Lobos S."/>
            <person name="Polanco R."/>
            <person name="Tello M."/>
            <person name="Honda Y."/>
            <person name="Watanabe T."/>
            <person name="Watanabe T."/>
            <person name="Ryu J.S."/>
            <person name="Kubicek C.P."/>
            <person name="Schmoll M."/>
            <person name="Gaskell J."/>
            <person name="Hammel K.E."/>
            <person name="St John F.J."/>
            <person name="Vanden Wymelenberg A."/>
            <person name="Sabat G."/>
            <person name="Splinter BonDurant S."/>
            <person name="Syed K."/>
            <person name="Yadav J.S."/>
            <person name="Doddapaneni H."/>
            <person name="Subramanian V."/>
            <person name="Lavin J.L."/>
            <person name="Oguiza J.A."/>
            <person name="Perez G."/>
            <person name="Pisabarro A.G."/>
            <person name="Ramirez L."/>
            <person name="Santoyo F."/>
            <person name="Master E."/>
            <person name="Coutinho P.M."/>
            <person name="Henrissat B."/>
            <person name="Lombard V."/>
            <person name="Magnuson J.K."/>
            <person name="Kuees U."/>
            <person name="Hori C."/>
            <person name="Igarashi K."/>
            <person name="Samejima M."/>
            <person name="Held B.W."/>
            <person name="Barry K.W."/>
            <person name="LaButti K.M."/>
            <person name="Lapidus A."/>
            <person name="Lindquist E.A."/>
            <person name="Lucas S.M."/>
            <person name="Riley R."/>
            <person name="Salamov A.A."/>
            <person name="Hoffmeister D."/>
            <person name="Schwenk D."/>
            <person name="Hadar Y."/>
            <person name="Yarden O."/>
            <person name="de Vries R.P."/>
            <person name="Wiebenga A."/>
            <person name="Stenlid J."/>
            <person name="Eastwood D."/>
            <person name="Grigoriev I.V."/>
            <person name="Berka R.M."/>
            <person name="Blanchette R.A."/>
            <person name="Kersten P."/>
            <person name="Martinez A.T."/>
            <person name="Vicuna R."/>
            <person name="Cullen D."/>
        </authorList>
    </citation>
    <scope>NUCLEOTIDE SEQUENCE [LARGE SCALE GENOMIC DNA]</scope>
    <source>
        <strain evidence="1 2">B</strain>
    </source>
</reference>
<gene>
    <name evidence="1" type="ORF">CERSUDRAFT_88971</name>
</gene>
<dbReference type="EMBL" id="KB445817">
    <property type="protein sequence ID" value="EMD31625.1"/>
    <property type="molecule type" value="Genomic_DNA"/>
</dbReference>
<protein>
    <submittedName>
        <fullName evidence="1">Uncharacterized protein</fullName>
    </submittedName>
</protein>
<evidence type="ECO:0000313" key="2">
    <source>
        <dbReference type="Proteomes" id="UP000016930"/>
    </source>
</evidence>
<name>M2QHR0_CERS8</name>
<evidence type="ECO:0000313" key="1">
    <source>
        <dbReference type="EMBL" id="EMD31625.1"/>
    </source>
</evidence>
<keyword evidence="2" id="KW-1185">Reference proteome</keyword>
<accession>M2QHR0</accession>
<sequence>MSNSTTSSRRTQWMDLSSSVDEKEALRIRADGLPPHWPFDHSIASRREWSK</sequence>